<proteinExistence type="predicted"/>
<evidence type="ECO:0000313" key="2">
    <source>
        <dbReference type="EMBL" id="KZT24014.1"/>
    </source>
</evidence>
<feature type="region of interest" description="Disordered" evidence="1">
    <location>
        <begin position="24"/>
        <end position="60"/>
    </location>
</feature>
<keyword evidence="3" id="KW-1185">Reference proteome</keyword>
<feature type="region of interest" description="Disordered" evidence="1">
    <location>
        <begin position="93"/>
        <end position="116"/>
    </location>
</feature>
<dbReference type="Proteomes" id="UP000076761">
    <property type="component" value="Unassembled WGS sequence"/>
</dbReference>
<name>A0A165RM06_9AGAM</name>
<dbReference type="InParanoid" id="A0A165RM06"/>
<gene>
    <name evidence="2" type="ORF">NEOLEDRAFT_492962</name>
</gene>
<sequence length="244" mass="27139">MARIVCGGWSAYLGDLLGGRPRCRTSPAGRSIPRSGLGISRSSMGILRSPTSIPRTSPDIPTRIRSCPRARIRWSRVIPQTLRLHVRIGRSRHPVTHHGVPPARHRHHRGRRGVERLSGRRTLPARPTPPARPRLVSVVGIPQAMPPLLLRVHLHVRIGRSGHHLISPVTHHGVPPARHRHHRGRRGVERLSGRRTLPARPAPPARPRLVSVVGIPQAMPPLLLLRAHLHVRIGRSAELYPRPS</sequence>
<reference evidence="2 3" key="1">
    <citation type="journal article" date="2016" name="Mol. Biol. Evol.">
        <title>Comparative Genomics of Early-Diverging Mushroom-Forming Fungi Provides Insights into the Origins of Lignocellulose Decay Capabilities.</title>
        <authorList>
            <person name="Nagy L.G."/>
            <person name="Riley R."/>
            <person name="Tritt A."/>
            <person name="Adam C."/>
            <person name="Daum C."/>
            <person name="Floudas D."/>
            <person name="Sun H."/>
            <person name="Yadav J.S."/>
            <person name="Pangilinan J."/>
            <person name="Larsson K.H."/>
            <person name="Matsuura K."/>
            <person name="Barry K."/>
            <person name="Labutti K."/>
            <person name="Kuo R."/>
            <person name="Ohm R.A."/>
            <person name="Bhattacharya S.S."/>
            <person name="Shirouzu T."/>
            <person name="Yoshinaga Y."/>
            <person name="Martin F.M."/>
            <person name="Grigoriev I.V."/>
            <person name="Hibbett D.S."/>
        </authorList>
    </citation>
    <scope>NUCLEOTIDE SEQUENCE [LARGE SCALE GENOMIC DNA]</scope>
    <source>
        <strain evidence="2 3">HHB14362 ss-1</strain>
    </source>
</reference>
<evidence type="ECO:0000313" key="3">
    <source>
        <dbReference type="Proteomes" id="UP000076761"/>
    </source>
</evidence>
<feature type="region of interest" description="Disordered" evidence="1">
    <location>
        <begin position="165"/>
        <end position="204"/>
    </location>
</feature>
<organism evidence="2 3">
    <name type="scientific">Neolentinus lepideus HHB14362 ss-1</name>
    <dbReference type="NCBI Taxonomy" id="1314782"/>
    <lineage>
        <taxon>Eukaryota</taxon>
        <taxon>Fungi</taxon>
        <taxon>Dikarya</taxon>
        <taxon>Basidiomycota</taxon>
        <taxon>Agaricomycotina</taxon>
        <taxon>Agaricomycetes</taxon>
        <taxon>Gloeophyllales</taxon>
        <taxon>Gloeophyllaceae</taxon>
        <taxon>Neolentinus</taxon>
    </lineage>
</organism>
<evidence type="ECO:0000256" key="1">
    <source>
        <dbReference type="SAM" id="MobiDB-lite"/>
    </source>
</evidence>
<dbReference type="EMBL" id="KV425580">
    <property type="protein sequence ID" value="KZT24014.1"/>
    <property type="molecule type" value="Genomic_DNA"/>
</dbReference>
<accession>A0A165RM06</accession>
<dbReference type="AlphaFoldDB" id="A0A165RM06"/>
<protein>
    <submittedName>
        <fullName evidence="2">Uncharacterized protein</fullName>
    </submittedName>
</protein>